<accession>A0A9N8DQ86</accession>
<dbReference type="InterPro" id="IPR020546">
    <property type="entry name" value="ATP_synth_F1_dsu/esu_N"/>
</dbReference>
<evidence type="ECO:0000256" key="1">
    <source>
        <dbReference type="ARBA" id="ARBA00004273"/>
    </source>
</evidence>
<evidence type="ECO:0000256" key="4">
    <source>
        <dbReference type="ARBA" id="ARBA00022781"/>
    </source>
</evidence>
<keyword evidence="8" id="KW-0793">Thylakoid</keyword>
<dbReference type="EMBL" id="CAICTM010000273">
    <property type="protein sequence ID" value="CAB9506664.1"/>
    <property type="molecule type" value="Genomic_DNA"/>
</dbReference>
<keyword evidence="13" id="KW-1185">Reference proteome</keyword>
<dbReference type="Pfam" id="PF02823">
    <property type="entry name" value="ATP-synt_DE_N"/>
    <property type="match status" value="1"/>
</dbReference>
<evidence type="ECO:0000256" key="6">
    <source>
        <dbReference type="ARBA" id="ARBA00022946"/>
    </source>
</evidence>
<dbReference type="InterPro" id="IPR036771">
    <property type="entry name" value="ATPsynth_dsu/esu_N"/>
</dbReference>
<dbReference type="PANTHER" id="PTHR13822">
    <property type="entry name" value="ATP SYNTHASE DELTA/EPSILON CHAIN"/>
    <property type="match status" value="1"/>
</dbReference>
<reference evidence="12" key="1">
    <citation type="submission" date="2020-06" db="EMBL/GenBank/DDBJ databases">
        <authorList>
            <consortium name="Plant Systems Biology data submission"/>
        </authorList>
    </citation>
    <scope>NUCLEOTIDE SEQUENCE</scope>
    <source>
        <strain evidence="12">D6</strain>
    </source>
</reference>
<dbReference type="Gene3D" id="2.60.15.10">
    <property type="entry name" value="F0F1 ATP synthase delta/epsilon subunit, N-terminal"/>
    <property type="match status" value="1"/>
</dbReference>
<dbReference type="GO" id="GO:0045259">
    <property type="term" value="C:proton-transporting ATP synthase complex"/>
    <property type="evidence" value="ECO:0007669"/>
    <property type="project" value="InterPro"/>
</dbReference>
<keyword evidence="5" id="KW-0999">Mitochondrion inner membrane</keyword>
<proteinExistence type="inferred from homology"/>
<dbReference type="AlphaFoldDB" id="A0A9N8DQ86"/>
<feature type="domain" description="ATP synthase F1 complex delta/epsilon subunit N-terminal" evidence="11">
    <location>
        <begin position="29"/>
        <end position="105"/>
    </location>
</feature>
<keyword evidence="4" id="KW-0375">Hydrogen ion transport</keyword>
<dbReference type="GO" id="GO:0005743">
    <property type="term" value="C:mitochondrial inner membrane"/>
    <property type="evidence" value="ECO:0007669"/>
    <property type="project" value="UniProtKB-SubCell"/>
</dbReference>
<keyword evidence="7" id="KW-0406">Ion transport</keyword>
<comment type="similarity">
    <text evidence="2">Belongs to the ATPase epsilon chain family.</text>
</comment>
<dbReference type="InterPro" id="IPR001469">
    <property type="entry name" value="ATP_synth_F1_dsu/esu"/>
</dbReference>
<evidence type="ECO:0000256" key="9">
    <source>
        <dbReference type="ARBA" id="ARBA00023128"/>
    </source>
</evidence>
<sequence>MLSRTAHQLIRRAATRAFSSEAAASTQVTLNFALPDETVYNGASVYQVIIPGTEGEYGVTANHVPYVAQLKPGVLQILHEEVGGGEPEKYFVAGGYALTHANSVTDVICPEAVKLDDIDATAVSSQFEKAKSAYASAASGSLEQAEAQVEMEVNKAMGLAIGVNLS</sequence>
<evidence type="ECO:0000313" key="12">
    <source>
        <dbReference type="EMBL" id="CAB9506664.1"/>
    </source>
</evidence>
<keyword evidence="10" id="KW-0472">Membrane</keyword>
<evidence type="ECO:0000256" key="7">
    <source>
        <dbReference type="ARBA" id="ARBA00023065"/>
    </source>
</evidence>
<dbReference type="PANTHER" id="PTHR13822:SF7">
    <property type="entry name" value="ATP SYNTHASE SUBUNIT DELTA, MITOCHONDRIAL"/>
    <property type="match status" value="1"/>
</dbReference>
<dbReference type="OrthoDB" id="270171at2759"/>
<protein>
    <submittedName>
        <fullName evidence="12">Synthase subunit delta', mitochondrial</fullName>
    </submittedName>
</protein>
<gene>
    <name evidence="12" type="ORF">SEMRO_274_G105520.1</name>
</gene>
<evidence type="ECO:0000256" key="2">
    <source>
        <dbReference type="ARBA" id="ARBA00005712"/>
    </source>
</evidence>
<organism evidence="12 13">
    <name type="scientific">Seminavis robusta</name>
    <dbReference type="NCBI Taxonomy" id="568900"/>
    <lineage>
        <taxon>Eukaryota</taxon>
        <taxon>Sar</taxon>
        <taxon>Stramenopiles</taxon>
        <taxon>Ochrophyta</taxon>
        <taxon>Bacillariophyta</taxon>
        <taxon>Bacillariophyceae</taxon>
        <taxon>Bacillariophycidae</taxon>
        <taxon>Naviculales</taxon>
        <taxon>Naviculaceae</taxon>
        <taxon>Seminavis</taxon>
    </lineage>
</organism>
<evidence type="ECO:0000256" key="10">
    <source>
        <dbReference type="ARBA" id="ARBA00023136"/>
    </source>
</evidence>
<evidence type="ECO:0000313" key="13">
    <source>
        <dbReference type="Proteomes" id="UP001153069"/>
    </source>
</evidence>
<dbReference type="Proteomes" id="UP001153069">
    <property type="component" value="Unassembled WGS sequence"/>
</dbReference>
<dbReference type="CDD" id="cd12152">
    <property type="entry name" value="F1-ATPase_delta"/>
    <property type="match status" value="1"/>
</dbReference>
<comment type="caution">
    <text evidence="12">The sequence shown here is derived from an EMBL/GenBank/DDBJ whole genome shotgun (WGS) entry which is preliminary data.</text>
</comment>
<keyword evidence="3" id="KW-0813">Transport</keyword>
<dbReference type="SUPFAM" id="SSF51344">
    <property type="entry name" value="Epsilon subunit of F1F0-ATP synthase N-terminal domain"/>
    <property type="match status" value="1"/>
</dbReference>
<dbReference type="HAMAP" id="MF_00530">
    <property type="entry name" value="ATP_synth_epsil_bac"/>
    <property type="match status" value="1"/>
</dbReference>
<evidence type="ECO:0000259" key="11">
    <source>
        <dbReference type="Pfam" id="PF02823"/>
    </source>
</evidence>
<comment type="subcellular location">
    <subcellularLocation>
        <location evidence="1">Mitochondrion inner membrane</location>
    </subcellularLocation>
</comment>
<evidence type="ECO:0000256" key="5">
    <source>
        <dbReference type="ARBA" id="ARBA00022792"/>
    </source>
</evidence>
<keyword evidence="9" id="KW-0496">Mitochondrion</keyword>
<dbReference type="GO" id="GO:0046933">
    <property type="term" value="F:proton-transporting ATP synthase activity, rotational mechanism"/>
    <property type="evidence" value="ECO:0007669"/>
    <property type="project" value="InterPro"/>
</dbReference>
<evidence type="ECO:0000256" key="3">
    <source>
        <dbReference type="ARBA" id="ARBA00022448"/>
    </source>
</evidence>
<keyword evidence="6" id="KW-0809">Transit peptide</keyword>
<name>A0A9N8DQ86_9STRA</name>
<evidence type="ECO:0000256" key="8">
    <source>
        <dbReference type="ARBA" id="ARBA00023078"/>
    </source>
</evidence>